<name>A0A7I4A353_PHYPA</name>
<evidence type="ECO:0000313" key="5">
    <source>
        <dbReference type="EnsemblPlants" id="Pp3c10_8460V3.5"/>
    </source>
</evidence>
<dbReference type="Pfam" id="PF00225">
    <property type="entry name" value="Kinesin"/>
    <property type="match status" value="1"/>
</dbReference>
<evidence type="ECO:0000256" key="3">
    <source>
        <dbReference type="SAM" id="MobiDB-lite"/>
    </source>
</evidence>
<dbReference type="GO" id="GO:0003777">
    <property type="term" value="F:microtubule motor activity"/>
    <property type="evidence" value="ECO:0000318"/>
    <property type="project" value="GO_Central"/>
</dbReference>
<reference evidence="5 6" key="2">
    <citation type="journal article" date="2018" name="Plant J.">
        <title>The Physcomitrella patens chromosome-scale assembly reveals moss genome structure and evolution.</title>
        <authorList>
            <person name="Lang D."/>
            <person name="Ullrich K.K."/>
            <person name="Murat F."/>
            <person name="Fuchs J."/>
            <person name="Jenkins J."/>
            <person name="Haas F.B."/>
            <person name="Piednoel M."/>
            <person name="Gundlach H."/>
            <person name="Van Bel M."/>
            <person name="Meyberg R."/>
            <person name="Vives C."/>
            <person name="Morata J."/>
            <person name="Symeonidi A."/>
            <person name="Hiss M."/>
            <person name="Muchero W."/>
            <person name="Kamisugi Y."/>
            <person name="Saleh O."/>
            <person name="Blanc G."/>
            <person name="Decker E.L."/>
            <person name="van Gessel N."/>
            <person name="Grimwood J."/>
            <person name="Hayes R.D."/>
            <person name="Graham S.W."/>
            <person name="Gunter L.E."/>
            <person name="McDaniel S.F."/>
            <person name="Hoernstein S.N.W."/>
            <person name="Larsson A."/>
            <person name="Li F.W."/>
            <person name="Perroud P.F."/>
            <person name="Phillips J."/>
            <person name="Ranjan P."/>
            <person name="Rokshar D.S."/>
            <person name="Rothfels C.J."/>
            <person name="Schneider L."/>
            <person name="Shu S."/>
            <person name="Stevenson D.W."/>
            <person name="Thummler F."/>
            <person name="Tillich M."/>
            <person name="Villarreal Aguilar J.C."/>
            <person name="Widiez T."/>
            <person name="Wong G.K."/>
            <person name="Wymore A."/>
            <person name="Zhang Y."/>
            <person name="Zimmer A.D."/>
            <person name="Quatrano R.S."/>
            <person name="Mayer K.F.X."/>
            <person name="Goodstein D."/>
            <person name="Casacuberta J.M."/>
            <person name="Vandepoele K."/>
            <person name="Reski R."/>
            <person name="Cuming A.C."/>
            <person name="Tuskan G.A."/>
            <person name="Maumus F."/>
            <person name="Salse J."/>
            <person name="Schmutz J."/>
            <person name="Rensing S.A."/>
        </authorList>
    </citation>
    <scope>NUCLEOTIDE SEQUENCE [LARGE SCALE GENOMIC DNA]</scope>
    <source>
        <strain evidence="5 6">cv. Gransden 2004</strain>
    </source>
</reference>
<feature type="binding site" evidence="2">
    <location>
        <begin position="224"/>
        <end position="231"/>
    </location>
    <ligand>
        <name>ATP</name>
        <dbReference type="ChEBI" id="CHEBI:30616"/>
    </ligand>
</feature>
<feature type="region of interest" description="Disordered" evidence="3">
    <location>
        <begin position="531"/>
        <end position="551"/>
    </location>
</feature>
<dbReference type="InterPro" id="IPR001752">
    <property type="entry name" value="Kinesin_motor_dom"/>
</dbReference>
<dbReference type="GO" id="GO:0051225">
    <property type="term" value="P:spindle assembly"/>
    <property type="evidence" value="ECO:0000318"/>
    <property type="project" value="GO_Central"/>
</dbReference>
<protein>
    <recommendedName>
        <fullName evidence="4">Kinesin motor domain-containing protein</fullName>
    </recommendedName>
</protein>
<dbReference type="GO" id="GO:0005524">
    <property type="term" value="F:ATP binding"/>
    <property type="evidence" value="ECO:0007669"/>
    <property type="project" value="UniProtKB-UniRule"/>
</dbReference>
<dbReference type="GO" id="GO:0005737">
    <property type="term" value="C:cytoplasm"/>
    <property type="evidence" value="ECO:0000318"/>
    <property type="project" value="GO_Central"/>
</dbReference>
<feature type="compositionally biased region" description="Polar residues" evidence="3">
    <location>
        <begin position="686"/>
        <end position="696"/>
    </location>
</feature>
<dbReference type="EMBL" id="ABEU02000010">
    <property type="status" value="NOT_ANNOTATED_CDS"/>
    <property type="molecule type" value="Genomic_DNA"/>
</dbReference>
<gene>
    <name evidence="5" type="primary">LOC112288028</name>
</gene>
<dbReference type="PROSITE" id="PS50067">
    <property type="entry name" value="KINESIN_MOTOR_2"/>
    <property type="match status" value="1"/>
</dbReference>
<dbReference type="Proteomes" id="UP000006727">
    <property type="component" value="Chromosome 10"/>
</dbReference>
<feature type="compositionally biased region" description="Polar residues" evidence="3">
    <location>
        <begin position="662"/>
        <end position="673"/>
    </location>
</feature>
<keyword evidence="2" id="KW-0547">Nucleotide-binding</keyword>
<evidence type="ECO:0000256" key="1">
    <source>
        <dbReference type="ARBA" id="ARBA00023175"/>
    </source>
</evidence>
<keyword evidence="2" id="KW-0067">ATP-binding</keyword>
<evidence type="ECO:0000259" key="4">
    <source>
        <dbReference type="PROSITE" id="PS50067"/>
    </source>
</evidence>
<feature type="compositionally biased region" description="Polar residues" evidence="3">
    <location>
        <begin position="533"/>
        <end position="543"/>
    </location>
</feature>
<proteinExistence type="inferred from homology"/>
<dbReference type="SMART" id="SM00129">
    <property type="entry name" value="KISc"/>
    <property type="match status" value="1"/>
</dbReference>
<evidence type="ECO:0000313" key="6">
    <source>
        <dbReference type="Proteomes" id="UP000006727"/>
    </source>
</evidence>
<dbReference type="EnsemblPlants" id="Pp3c10_8460V3.5">
    <property type="protein sequence ID" value="Pp3c10_8460V3.5"/>
    <property type="gene ID" value="Pp3c10_8460"/>
</dbReference>
<feature type="domain" description="Kinesin motor" evidence="4">
    <location>
        <begin position="145"/>
        <end position="467"/>
    </location>
</feature>
<dbReference type="Gramene" id="Pp3c10_8460V3.8">
    <property type="protein sequence ID" value="Pp3c10_8460V3.8"/>
    <property type="gene ID" value="Pp3c10_8460"/>
</dbReference>
<dbReference type="GO" id="GO:0005871">
    <property type="term" value="C:kinesin complex"/>
    <property type="evidence" value="ECO:0000318"/>
    <property type="project" value="GO_Central"/>
</dbReference>
<dbReference type="AlphaFoldDB" id="A0A7I4A353"/>
<dbReference type="GO" id="GO:0016887">
    <property type="term" value="F:ATP hydrolysis activity"/>
    <property type="evidence" value="ECO:0000318"/>
    <property type="project" value="GO_Central"/>
</dbReference>
<dbReference type="GO" id="GO:0007018">
    <property type="term" value="P:microtubule-based movement"/>
    <property type="evidence" value="ECO:0000318"/>
    <property type="project" value="GO_Central"/>
</dbReference>
<dbReference type="EnsemblPlants" id="Pp3c10_8460V3.4">
    <property type="protein sequence ID" value="Pp3c10_8460V3.4"/>
    <property type="gene ID" value="Pp3c10_8460"/>
</dbReference>
<sequence length="761" mass="84166">MHLTSMHIGDSSLSGEICWEDCSTEIMRTIIIPDEQDDNVKQMSPLSLSQSLDSLLGSKSSLTTEWADSVRSIMNSACGSPMTCNSCTVSLSSSSDGDNAHNRQECLDREIGKLEEELSVLRTALEVSNSLRRSSLNRILDLKGNIRVFCRIRPFLPAEKHARPGPVTNASENWVKISGRNSRKEFEFDKVFQPNSVQDDVFAEIEPIIRSALDGHNVCIFAYGQTGSGKTFTMEGSNDDPGVVPRSLRRLFEEASYDTNIQYSYSLSMLEVYKGSLRDLLVARPTRHTDATKCLSIQMGSKGFIEVENLTEIPIADVKEASRLYLKGSRRRSTAWTNANDTSSRSHCLLRINIVCKSPHDNKKRMSKLWLIDLGGSERLLKTNAQGLTMEEGRAINISLSALGDVISALHKRRPHVPYRNSKLTQILRDSLGDNSKTLMLVHVSPTETDLGETICSLSFATRVRGTHLGHDLSADAEKLKAAAMSELSKQNSIHESECQLLCNKIKSLNLLLGEKRCSLEQVKNEKMLPRDTSFTTNPQQGVSVGDTLPSLSPCNIDSEKPETDSCAISPLRKVPRFMSPTASSRGKKSPIVLCDHPMMTQQPPMTFTSGYSKRIVAPRGVLTDSPRTGLKIDTRNDITNSKRKLMERSPWPATAKKPDQSADNSVCTTTSEGPVDKTFGIKETPTPTKFTELPTNDVLTPISHSKVTEEHYSRILAAERSISKLAVSVSSSVRGSSPRSRRRLSLDCSSMNGTTKRFVF</sequence>
<dbReference type="Gramene" id="Pp3c10_8460V3.4">
    <property type="protein sequence ID" value="Pp3c10_8460V3.4"/>
    <property type="gene ID" value="Pp3c10_8460"/>
</dbReference>
<keyword evidence="1 2" id="KW-0505">Motor protein</keyword>
<dbReference type="InterPro" id="IPR027417">
    <property type="entry name" value="P-loop_NTPase"/>
</dbReference>
<reference evidence="5 6" key="1">
    <citation type="journal article" date="2008" name="Science">
        <title>The Physcomitrella genome reveals evolutionary insights into the conquest of land by plants.</title>
        <authorList>
            <person name="Rensing S."/>
            <person name="Lang D."/>
            <person name="Zimmer A."/>
            <person name="Terry A."/>
            <person name="Salamov A."/>
            <person name="Shapiro H."/>
            <person name="Nishiyama T."/>
            <person name="Perroud P.-F."/>
            <person name="Lindquist E."/>
            <person name="Kamisugi Y."/>
            <person name="Tanahashi T."/>
            <person name="Sakakibara K."/>
            <person name="Fujita T."/>
            <person name="Oishi K."/>
            <person name="Shin-I T."/>
            <person name="Kuroki Y."/>
            <person name="Toyoda A."/>
            <person name="Suzuki Y."/>
            <person name="Hashimoto A."/>
            <person name="Yamaguchi K."/>
            <person name="Sugano A."/>
            <person name="Kohara Y."/>
            <person name="Fujiyama A."/>
            <person name="Anterola A."/>
            <person name="Aoki S."/>
            <person name="Ashton N."/>
            <person name="Barbazuk W.B."/>
            <person name="Barker E."/>
            <person name="Bennetzen J."/>
            <person name="Bezanilla M."/>
            <person name="Blankenship R."/>
            <person name="Cho S.H."/>
            <person name="Dutcher S."/>
            <person name="Estelle M."/>
            <person name="Fawcett J.A."/>
            <person name="Gundlach H."/>
            <person name="Hanada K."/>
            <person name="Heyl A."/>
            <person name="Hicks K.A."/>
            <person name="Hugh J."/>
            <person name="Lohr M."/>
            <person name="Mayer K."/>
            <person name="Melkozernov A."/>
            <person name="Murata T."/>
            <person name="Nelson D."/>
            <person name="Pils B."/>
            <person name="Prigge M."/>
            <person name="Reiss B."/>
            <person name="Renner T."/>
            <person name="Rombauts S."/>
            <person name="Rushton P."/>
            <person name="Sanderfoot A."/>
            <person name="Schween G."/>
            <person name="Shiu S.-H."/>
            <person name="Stueber K."/>
            <person name="Theodoulou F.L."/>
            <person name="Tu H."/>
            <person name="Van de Peer Y."/>
            <person name="Verrier P.J."/>
            <person name="Waters E."/>
            <person name="Wood A."/>
            <person name="Yang L."/>
            <person name="Cove D."/>
            <person name="Cuming A."/>
            <person name="Hasebe M."/>
            <person name="Lucas S."/>
            <person name="Mishler D.B."/>
            <person name="Reski R."/>
            <person name="Grigoriev I."/>
            <person name="Quatrano R.S."/>
            <person name="Boore J.L."/>
        </authorList>
    </citation>
    <scope>NUCLEOTIDE SEQUENCE [LARGE SCALE GENOMIC DNA]</scope>
    <source>
        <strain evidence="5 6">cv. Gransden 2004</strain>
    </source>
</reference>
<comment type="similarity">
    <text evidence="2">Belongs to the TRAFAC class myosin-kinesin ATPase superfamily. Kinesin family.</text>
</comment>
<reference evidence="5" key="3">
    <citation type="submission" date="2020-12" db="UniProtKB">
        <authorList>
            <consortium name="EnsemblPlants"/>
        </authorList>
    </citation>
    <scope>IDENTIFICATION</scope>
</reference>
<organism evidence="5 6">
    <name type="scientific">Physcomitrium patens</name>
    <name type="common">Spreading-leaved earth moss</name>
    <name type="synonym">Physcomitrella patens</name>
    <dbReference type="NCBI Taxonomy" id="3218"/>
    <lineage>
        <taxon>Eukaryota</taxon>
        <taxon>Viridiplantae</taxon>
        <taxon>Streptophyta</taxon>
        <taxon>Embryophyta</taxon>
        <taxon>Bryophyta</taxon>
        <taxon>Bryophytina</taxon>
        <taxon>Bryopsida</taxon>
        <taxon>Funariidae</taxon>
        <taxon>Funariales</taxon>
        <taxon>Funariaceae</taxon>
        <taxon>Physcomitrium</taxon>
    </lineage>
</organism>
<dbReference type="SUPFAM" id="SSF52540">
    <property type="entry name" value="P-loop containing nucleoside triphosphate hydrolases"/>
    <property type="match status" value="1"/>
</dbReference>
<feature type="region of interest" description="Disordered" evidence="3">
    <location>
        <begin position="650"/>
        <end position="696"/>
    </location>
</feature>
<dbReference type="GO" id="GO:0008017">
    <property type="term" value="F:microtubule binding"/>
    <property type="evidence" value="ECO:0000318"/>
    <property type="project" value="GO_Central"/>
</dbReference>
<dbReference type="EnsemblPlants" id="Pp3c10_8460V3.7">
    <property type="protein sequence ID" value="Pp3c10_8460V3.7"/>
    <property type="gene ID" value="Pp3c10_8460"/>
</dbReference>
<dbReference type="Gramene" id="Pp3c10_8460V3.5">
    <property type="protein sequence ID" value="Pp3c10_8460V3.5"/>
    <property type="gene ID" value="Pp3c10_8460"/>
</dbReference>
<accession>A0A7I4A353</accession>
<dbReference type="GO" id="GO:0005874">
    <property type="term" value="C:microtubule"/>
    <property type="evidence" value="ECO:0000318"/>
    <property type="project" value="GO_Central"/>
</dbReference>
<dbReference type="InterPro" id="IPR027640">
    <property type="entry name" value="Kinesin-like_fam"/>
</dbReference>
<dbReference type="Gramene" id="Pp3c10_8460V3.7">
    <property type="protein sequence ID" value="Pp3c10_8460V3.7"/>
    <property type="gene ID" value="Pp3c10_8460"/>
</dbReference>
<dbReference type="PANTHER" id="PTHR47972:SF23">
    <property type="entry name" value="KINESIN MOTOR DOMAIN-CONTAINING PROTEIN"/>
    <property type="match status" value="1"/>
</dbReference>
<evidence type="ECO:0000256" key="2">
    <source>
        <dbReference type="PROSITE-ProRule" id="PRU00283"/>
    </source>
</evidence>
<dbReference type="PRINTS" id="PR00380">
    <property type="entry name" value="KINESINHEAVY"/>
</dbReference>
<dbReference type="PANTHER" id="PTHR47972">
    <property type="entry name" value="KINESIN-LIKE PROTEIN KLP-3"/>
    <property type="match status" value="1"/>
</dbReference>
<dbReference type="InterPro" id="IPR036961">
    <property type="entry name" value="Kinesin_motor_dom_sf"/>
</dbReference>
<dbReference type="Gene3D" id="3.40.850.10">
    <property type="entry name" value="Kinesin motor domain"/>
    <property type="match status" value="1"/>
</dbReference>
<dbReference type="EnsemblPlants" id="Pp3c10_8460V3.8">
    <property type="protein sequence ID" value="Pp3c10_8460V3.8"/>
    <property type="gene ID" value="Pp3c10_8460"/>
</dbReference>
<keyword evidence="6" id="KW-1185">Reference proteome</keyword>